<proteinExistence type="predicted"/>
<keyword evidence="3" id="KW-1185">Reference proteome</keyword>
<reference evidence="2" key="3">
    <citation type="submission" date="2025-08" db="UniProtKB">
        <authorList>
            <consortium name="Ensembl"/>
        </authorList>
    </citation>
    <scope>IDENTIFICATION</scope>
</reference>
<evidence type="ECO:0000313" key="2">
    <source>
        <dbReference type="Ensembl" id="ENSCINP00000036579.1"/>
    </source>
</evidence>
<keyword evidence="1" id="KW-0812">Transmembrane</keyword>
<protein>
    <submittedName>
        <fullName evidence="2">Uncharacterized protein</fullName>
    </submittedName>
</protein>
<dbReference type="HOGENOM" id="CLU_3241844_0_0_1"/>
<name>H2Y3U3_CIOIN</name>
<sequence length="43" mass="4881">MIMYQQSHCDGTKMTLINLRSLSCCSIATLLSFLVLLCQFYCS</sequence>
<dbReference type="Ensembl" id="ENSCINT00000031320.1">
    <property type="protein sequence ID" value="ENSCINP00000036579.1"/>
    <property type="gene ID" value="ENSCING00000019813.1"/>
</dbReference>
<dbReference type="GeneTree" id="ENSGT00860000135856"/>
<feature type="transmembrane region" description="Helical" evidence="1">
    <location>
        <begin position="21"/>
        <end position="42"/>
    </location>
</feature>
<dbReference type="EMBL" id="EAAA01001140">
    <property type="status" value="NOT_ANNOTATED_CDS"/>
    <property type="molecule type" value="Genomic_DNA"/>
</dbReference>
<organism evidence="2 3">
    <name type="scientific">Ciona intestinalis</name>
    <name type="common">Transparent sea squirt</name>
    <name type="synonym">Ascidia intestinalis</name>
    <dbReference type="NCBI Taxonomy" id="7719"/>
    <lineage>
        <taxon>Eukaryota</taxon>
        <taxon>Metazoa</taxon>
        <taxon>Chordata</taxon>
        <taxon>Tunicata</taxon>
        <taxon>Ascidiacea</taxon>
        <taxon>Phlebobranchia</taxon>
        <taxon>Cionidae</taxon>
        <taxon>Ciona</taxon>
    </lineage>
</organism>
<evidence type="ECO:0000256" key="1">
    <source>
        <dbReference type="SAM" id="Phobius"/>
    </source>
</evidence>
<dbReference type="Proteomes" id="UP000008144">
    <property type="component" value="Chromosome 14"/>
</dbReference>
<keyword evidence="1" id="KW-1133">Transmembrane helix</keyword>
<keyword evidence="1" id="KW-0472">Membrane</keyword>
<reference evidence="2" key="4">
    <citation type="submission" date="2025-09" db="UniProtKB">
        <authorList>
            <consortium name="Ensembl"/>
        </authorList>
    </citation>
    <scope>IDENTIFICATION</scope>
</reference>
<dbReference type="AlphaFoldDB" id="H2Y3U3"/>
<dbReference type="InParanoid" id="H2Y3U3"/>
<reference evidence="3" key="1">
    <citation type="journal article" date="2002" name="Science">
        <title>The draft genome of Ciona intestinalis: insights into chordate and vertebrate origins.</title>
        <authorList>
            <person name="Dehal P."/>
            <person name="Satou Y."/>
            <person name="Campbell R.K."/>
            <person name="Chapman J."/>
            <person name="Degnan B."/>
            <person name="De Tomaso A."/>
            <person name="Davidson B."/>
            <person name="Di Gregorio A."/>
            <person name="Gelpke M."/>
            <person name="Goodstein D.M."/>
            <person name="Harafuji N."/>
            <person name="Hastings K.E."/>
            <person name="Ho I."/>
            <person name="Hotta K."/>
            <person name="Huang W."/>
            <person name="Kawashima T."/>
            <person name="Lemaire P."/>
            <person name="Martinez D."/>
            <person name="Meinertzhagen I.A."/>
            <person name="Necula S."/>
            <person name="Nonaka M."/>
            <person name="Putnam N."/>
            <person name="Rash S."/>
            <person name="Saiga H."/>
            <person name="Satake M."/>
            <person name="Terry A."/>
            <person name="Yamada L."/>
            <person name="Wang H.G."/>
            <person name="Awazu S."/>
            <person name="Azumi K."/>
            <person name="Boore J."/>
            <person name="Branno M."/>
            <person name="Chin-Bow S."/>
            <person name="DeSantis R."/>
            <person name="Doyle S."/>
            <person name="Francino P."/>
            <person name="Keys D.N."/>
            <person name="Haga S."/>
            <person name="Hayashi H."/>
            <person name="Hino K."/>
            <person name="Imai K.S."/>
            <person name="Inaba K."/>
            <person name="Kano S."/>
            <person name="Kobayashi K."/>
            <person name="Kobayashi M."/>
            <person name="Lee B.I."/>
            <person name="Makabe K.W."/>
            <person name="Manohar C."/>
            <person name="Matassi G."/>
            <person name="Medina M."/>
            <person name="Mochizuki Y."/>
            <person name="Mount S."/>
            <person name="Morishita T."/>
            <person name="Miura S."/>
            <person name="Nakayama A."/>
            <person name="Nishizaka S."/>
            <person name="Nomoto H."/>
            <person name="Ohta F."/>
            <person name="Oishi K."/>
            <person name="Rigoutsos I."/>
            <person name="Sano M."/>
            <person name="Sasaki A."/>
            <person name="Sasakura Y."/>
            <person name="Shoguchi E."/>
            <person name="Shin-i T."/>
            <person name="Spagnuolo A."/>
            <person name="Stainier D."/>
            <person name="Suzuki M.M."/>
            <person name="Tassy O."/>
            <person name="Takatori N."/>
            <person name="Tokuoka M."/>
            <person name="Yagi K."/>
            <person name="Yoshizaki F."/>
            <person name="Wada S."/>
            <person name="Zhang C."/>
            <person name="Hyatt P.D."/>
            <person name="Larimer F."/>
            <person name="Detter C."/>
            <person name="Doggett N."/>
            <person name="Glavina T."/>
            <person name="Hawkins T."/>
            <person name="Richardson P."/>
            <person name="Lucas S."/>
            <person name="Kohara Y."/>
            <person name="Levine M."/>
            <person name="Satoh N."/>
            <person name="Rokhsar D.S."/>
        </authorList>
    </citation>
    <scope>NUCLEOTIDE SEQUENCE [LARGE SCALE GENOMIC DNA]</scope>
</reference>
<evidence type="ECO:0000313" key="3">
    <source>
        <dbReference type="Proteomes" id="UP000008144"/>
    </source>
</evidence>
<accession>H2Y3U3</accession>
<reference evidence="2" key="2">
    <citation type="journal article" date="2008" name="Genome Biol.">
        <title>Improved genome assembly and evidence-based global gene model set for the chordate Ciona intestinalis: new insight into intron and operon populations.</title>
        <authorList>
            <person name="Satou Y."/>
            <person name="Mineta K."/>
            <person name="Ogasawara M."/>
            <person name="Sasakura Y."/>
            <person name="Shoguchi E."/>
            <person name="Ueno K."/>
            <person name="Yamada L."/>
            <person name="Matsumoto J."/>
            <person name="Wasserscheid J."/>
            <person name="Dewar K."/>
            <person name="Wiley G.B."/>
            <person name="Macmil S.L."/>
            <person name="Roe B.A."/>
            <person name="Zeller R.W."/>
            <person name="Hastings K.E."/>
            <person name="Lemaire P."/>
            <person name="Lindquist E."/>
            <person name="Endo T."/>
            <person name="Hotta K."/>
            <person name="Inaba K."/>
        </authorList>
    </citation>
    <scope>NUCLEOTIDE SEQUENCE [LARGE SCALE GENOMIC DNA]</scope>
    <source>
        <strain evidence="2">wild type</strain>
    </source>
</reference>